<dbReference type="InterPro" id="IPR037401">
    <property type="entry name" value="SnoaL-like"/>
</dbReference>
<dbReference type="Pfam" id="PF12680">
    <property type="entry name" value="SnoaL_2"/>
    <property type="match status" value="1"/>
</dbReference>
<proteinExistence type="predicted"/>
<sequence length="175" mass="18988">MIRRARTLLPAVALLAAAAVPTATAATANLGSHGNQGNQGHHGCRSSFDRAVHTYVDSTHKRDAKRFASVLHPDVTAIFADGEVMYGKKRTMAFIEPFFESTGWTQTFDELTREVQGCKSGFVLFDSVFTPAAGADPIYFVIGVTFTYENGRWLAVHNQDGDGPSYTSTPTAVTR</sequence>
<gene>
    <name evidence="3" type="ORF">ACFOUW_32830</name>
</gene>
<comment type="caution">
    <text evidence="3">The sequence shown here is derived from an EMBL/GenBank/DDBJ whole genome shotgun (WGS) entry which is preliminary data.</text>
</comment>
<keyword evidence="4" id="KW-1185">Reference proteome</keyword>
<dbReference type="Proteomes" id="UP001595699">
    <property type="component" value="Unassembled WGS sequence"/>
</dbReference>
<keyword evidence="1" id="KW-0732">Signal</keyword>
<evidence type="ECO:0000256" key="1">
    <source>
        <dbReference type="SAM" id="SignalP"/>
    </source>
</evidence>
<accession>A0ABV7YPD6</accession>
<dbReference type="EMBL" id="JBHRZH010000041">
    <property type="protein sequence ID" value="MFC3765660.1"/>
    <property type="molecule type" value="Genomic_DNA"/>
</dbReference>
<dbReference type="InterPro" id="IPR032710">
    <property type="entry name" value="NTF2-like_dom_sf"/>
</dbReference>
<evidence type="ECO:0000313" key="3">
    <source>
        <dbReference type="EMBL" id="MFC3765660.1"/>
    </source>
</evidence>
<evidence type="ECO:0000259" key="2">
    <source>
        <dbReference type="Pfam" id="PF12680"/>
    </source>
</evidence>
<feature type="signal peptide" evidence="1">
    <location>
        <begin position="1"/>
        <end position="25"/>
    </location>
</feature>
<evidence type="ECO:0000313" key="4">
    <source>
        <dbReference type="Proteomes" id="UP001595699"/>
    </source>
</evidence>
<protein>
    <submittedName>
        <fullName evidence="3">Nuclear transport factor 2 family protein</fullName>
    </submittedName>
</protein>
<organism evidence="3 4">
    <name type="scientific">Tenggerimyces flavus</name>
    <dbReference type="NCBI Taxonomy" id="1708749"/>
    <lineage>
        <taxon>Bacteria</taxon>
        <taxon>Bacillati</taxon>
        <taxon>Actinomycetota</taxon>
        <taxon>Actinomycetes</taxon>
        <taxon>Propionibacteriales</taxon>
        <taxon>Nocardioidaceae</taxon>
        <taxon>Tenggerimyces</taxon>
    </lineage>
</organism>
<feature type="domain" description="SnoaL-like" evidence="2">
    <location>
        <begin position="52"/>
        <end position="154"/>
    </location>
</feature>
<dbReference type="Gene3D" id="3.10.450.50">
    <property type="match status" value="1"/>
</dbReference>
<reference evidence="4" key="1">
    <citation type="journal article" date="2019" name="Int. J. Syst. Evol. Microbiol.">
        <title>The Global Catalogue of Microorganisms (GCM) 10K type strain sequencing project: providing services to taxonomists for standard genome sequencing and annotation.</title>
        <authorList>
            <consortium name="The Broad Institute Genomics Platform"/>
            <consortium name="The Broad Institute Genome Sequencing Center for Infectious Disease"/>
            <person name="Wu L."/>
            <person name="Ma J."/>
        </authorList>
    </citation>
    <scope>NUCLEOTIDE SEQUENCE [LARGE SCALE GENOMIC DNA]</scope>
    <source>
        <strain evidence="4">CGMCC 4.7241</strain>
    </source>
</reference>
<name>A0ABV7YPD6_9ACTN</name>
<feature type="chain" id="PRO_5046320236" evidence="1">
    <location>
        <begin position="26"/>
        <end position="175"/>
    </location>
</feature>
<dbReference type="SUPFAM" id="SSF54427">
    <property type="entry name" value="NTF2-like"/>
    <property type="match status" value="1"/>
</dbReference>
<dbReference type="RefSeq" id="WP_205116461.1">
    <property type="nucleotide sequence ID" value="NZ_JAFBCM010000001.1"/>
</dbReference>